<dbReference type="AlphaFoldDB" id="A0A016SQF7"/>
<reference evidence="3" key="1">
    <citation type="journal article" date="2015" name="Nat. Genet.">
        <title>The genome and transcriptome of the zoonotic hookworm Ancylostoma ceylanicum identify infection-specific gene families.</title>
        <authorList>
            <person name="Schwarz E.M."/>
            <person name="Hu Y."/>
            <person name="Antoshechkin I."/>
            <person name="Miller M.M."/>
            <person name="Sternberg P.W."/>
            <person name="Aroian R.V."/>
        </authorList>
    </citation>
    <scope>NUCLEOTIDE SEQUENCE</scope>
    <source>
        <strain evidence="3">HY135</strain>
    </source>
</reference>
<name>A0A016SQF7_9BILA</name>
<organism evidence="2 3">
    <name type="scientific">Ancylostoma ceylanicum</name>
    <dbReference type="NCBI Taxonomy" id="53326"/>
    <lineage>
        <taxon>Eukaryota</taxon>
        <taxon>Metazoa</taxon>
        <taxon>Ecdysozoa</taxon>
        <taxon>Nematoda</taxon>
        <taxon>Chromadorea</taxon>
        <taxon>Rhabditida</taxon>
        <taxon>Rhabditina</taxon>
        <taxon>Rhabditomorpha</taxon>
        <taxon>Strongyloidea</taxon>
        <taxon>Ancylostomatidae</taxon>
        <taxon>Ancylostomatinae</taxon>
        <taxon>Ancylostoma</taxon>
    </lineage>
</organism>
<sequence>MMLLILVSLPLLVLCLEDTNLNYVHDGDATIRSETQSKSKVSKGPLPAYLYKPIPNHKFKYSNYKHFMMPTSTQNPETSFEFVVEAPLNVEEPPPPPPQPFIPTPYFLPYFHDMPLYNGYRMLMNNRKQTPSFLDYLGSSKESNMPRYADYIGAEKLLAQLAMQKVARKNMDV</sequence>
<keyword evidence="3" id="KW-1185">Reference proteome</keyword>
<comment type="caution">
    <text evidence="2">The sequence shown here is derived from an EMBL/GenBank/DDBJ whole genome shotgun (WGS) entry which is preliminary data.</text>
</comment>
<dbReference type="Proteomes" id="UP000024635">
    <property type="component" value="Unassembled WGS sequence"/>
</dbReference>
<keyword evidence="1" id="KW-0732">Signal</keyword>
<proteinExistence type="predicted"/>
<gene>
    <name evidence="2" type="primary">Acey_s0189.g1186</name>
    <name evidence="2" type="ORF">Y032_0189g1186</name>
</gene>
<accession>A0A016SQF7</accession>
<feature type="chain" id="PRO_5012994713" evidence="1">
    <location>
        <begin position="16"/>
        <end position="173"/>
    </location>
</feature>
<dbReference type="OrthoDB" id="5832691at2759"/>
<feature type="signal peptide" evidence="1">
    <location>
        <begin position="1"/>
        <end position="15"/>
    </location>
</feature>
<evidence type="ECO:0000256" key="1">
    <source>
        <dbReference type="SAM" id="SignalP"/>
    </source>
</evidence>
<evidence type="ECO:0000313" key="2">
    <source>
        <dbReference type="EMBL" id="EYB92845.1"/>
    </source>
</evidence>
<protein>
    <submittedName>
        <fullName evidence="2">Uncharacterized protein</fullName>
    </submittedName>
</protein>
<dbReference type="EMBL" id="JARK01001525">
    <property type="protein sequence ID" value="EYB92845.1"/>
    <property type="molecule type" value="Genomic_DNA"/>
</dbReference>
<evidence type="ECO:0000313" key="3">
    <source>
        <dbReference type="Proteomes" id="UP000024635"/>
    </source>
</evidence>